<dbReference type="PROSITE" id="PS01124">
    <property type="entry name" value="HTH_ARAC_FAMILY_2"/>
    <property type="match status" value="1"/>
</dbReference>
<proteinExistence type="predicted"/>
<reference evidence="5 6" key="1">
    <citation type="submission" date="2019-11" db="EMBL/GenBank/DDBJ databases">
        <title>Type strains purchased from KCTC, JCM and DSMZ.</title>
        <authorList>
            <person name="Lu H."/>
        </authorList>
    </citation>
    <scope>NUCLEOTIDE SEQUENCE [LARGE SCALE GENOMIC DNA]</scope>
    <source>
        <strain evidence="5 6">KCTC 22382</strain>
    </source>
</reference>
<evidence type="ECO:0000256" key="3">
    <source>
        <dbReference type="ARBA" id="ARBA00023163"/>
    </source>
</evidence>
<evidence type="ECO:0000313" key="5">
    <source>
        <dbReference type="EMBL" id="MTV41047.1"/>
    </source>
</evidence>
<organism evidence="5 6">
    <name type="scientific">Duganella radicis</name>
    <dbReference type="NCBI Taxonomy" id="551988"/>
    <lineage>
        <taxon>Bacteria</taxon>
        <taxon>Pseudomonadati</taxon>
        <taxon>Pseudomonadota</taxon>
        <taxon>Betaproteobacteria</taxon>
        <taxon>Burkholderiales</taxon>
        <taxon>Oxalobacteraceae</taxon>
        <taxon>Telluria group</taxon>
        <taxon>Duganella</taxon>
    </lineage>
</organism>
<dbReference type="Proteomes" id="UP000475582">
    <property type="component" value="Unassembled WGS sequence"/>
</dbReference>
<dbReference type="InterPro" id="IPR018060">
    <property type="entry name" value="HTH_AraC"/>
</dbReference>
<protein>
    <submittedName>
        <fullName evidence="5">Helix-turn-helix domain-containing protein</fullName>
    </submittedName>
</protein>
<dbReference type="InterPro" id="IPR009057">
    <property type="entry name" value="Homeodomain-like_sf"/>
</dbReference>
<dbReference type="SUPFAM" id="SSF46689">
    <property type="entry name" value="Homeodomain-like"/>
    <property type="match status" value="2"/>
</dbReference>
<dbReference type="AlphaFoldDB" id="A0A6L6PQS9"/>
<dbReference type="EMBL" id="WNKY01000046">
    <property type="protein sequence ID" value="MTV41047.1"/>
    <property type="molecule type" value="Genomic_DNA"/>
</dbReference>
<name>A0A6L6PQS9_9BURK</name>
<dbReference type="PANTHER" id="PTHR43436">
    <property type="entry name" value="ARAC-FAMILY TRANSCRIPTIONAL REGULATOR"/>
    <property type="match status" value="1"/>
</dbReference>
<dbReference type="Pfam" id="PF06719">
    <property type="entry name" value="AraC_N"/>
    <property type="match status" value="1"/>
</dbReference>
<evidence type="ECO:0000256" key="2">
    <source>
        <dbReference type="ARBA" id="ARBA00023125"/>
    </source>
</evidence>
<evidence type="ECO:0000313" key="6">
    <source>
        <dbReference type="Proteomes" id="UP000475582"/>
    </source>
</evidence>
<dbReference type="OrthoDB" id="34150at2"/>
<dbReference type="SUPFAM" id="SSF51215">
    <property type="entry name" value="Regulatory protein AraC"/>
    <property type="match status" value="1"/>
</dbReference>
<keyword evidence="1" id="KW-0805">Transcription regulation</keyword>
<dbReference type="Gene3D" id="1.10.10.60">
    <property type="entry name" value="Homeodomain-like"/>
    <property type="match status" value="1"/>
</dbReference>
<dbReference type="InterPro" id="IPR037923">
    <property type="entry name" value="HTH-like"/>
</dbReference>
<dbReference type="PANTHER" id="PTHR43436:SF1">
    <property type="entry name" value="TRANSCRIPTIONAL REGULATORY PROTEIN"/>
    <property type="match status" value="1"/>
</dbReference>
<keyword evidence="6" id="KW-1185">Reference proteome</keyword>
<comment type="caution">
    <text evidence="5">The sequence shown here is derived from an EMBL/GenBank/DDBJ whole genome shotgun (WGS) entry which is preliminary data.</text>
</comment>
<dbReference type="RefSeq" id="WP_155467134.1">
    <property type="nucleotide sequence ID" value="NZ_WNKY01000046.1"/>
</dbReference>
<keyword evidence="3" id="KW-0804">Transcription</keyword>
<gene>
    <name evidence="5" type="ORF">GM676_26140</name>
</gene>
<accession>A0A6L6PQS9</accession>
<dbReference type="GO" id="GO:0003700">
    <property type="term" value="F:DNA-binding transcription factor activity"/>
    <property type="evidence" value="ECO:0007669"/>
    <property type="project" value="InterPro"/>
</dbReference>
<dbReference type="GO" id="GO:0043565">
    <property type="term" value="F:sequence-specific DNA binding"/>
    <property type="evidence" value="ECO:0007669"/>
    <property type="project" value="InterPro"/>
</dbReference>
<keyword evidence="2" id="KW-0238">DNA-binding</keyword>
<evidence type="ECO:0000256" key="1">
    <source>
        <dbReference type="ARBA" id="ARBA00023015"/>
    </source>
</evidence>
<evidence type="ECO:0000259" key="4">
    <source>
        <dbReference type="PROSITE" id="PS01124"/>
    </source>
</evidence>
<dbReference type="Pfam" id="PF12833">
    <property type="entry name" value="HTH_18"/>
    <property type="match status" value="1"/>
</dbReference>
<dbReference type="InterPro" id="IPR009594">
    <property type="entry name" value="Tscrpt_reg_HTH_AraC_N"/>
</dbReference>
<feature type="domain" description="HTH araC/xylS-type" evidence="4">
    <location>
        <begin position="201"/>
        <end position="299"/>
    </location>
</feature>
<sequence length="304" mass="33818">MKRDSEILRALTRIDHMIDIVQQYALDEQRVATSIPFLSLLRSSHPTPVSKGVLKPSCCVILQGQKRVLLAGEVLDYGPGEYLAVSVDLPASGHIVNATPDKPYLLLNIELDPQELAAVVLEAQVSIDTQQPVRGAFVGRTDDALQEALYQLVRLLRAPAAEAAFLAVGLKREIIYRMLAAPDGRQLYQNIVLDQQDRGISKAIAWLKDHYDQAIKVEDLAQATNMSVSSLHHRFKAVTTMGPMQYQKQLRLQQARTLLLNGDVDASTAAYRVGYESASQFSREYRRLFGAPPMQDIKKLRASP</sequence>
<dbReference type="SMART" id="SM00342">
    <property type="entry name" value="HTH_ARAC"/>
    <property type="match status" value="1"/>
</dbReference>